<feature type="domain" description="HTH cro/C1-type" evidence="2">
    <location>
        <begin position="20"/>
        <end position="75"/>
    </location>
</feature>
<dbReference type="PROSITE" id="PS50943">
    <property type="entry name" value="HTH_CROC1"/>
    <property type="match status" value="1"/>
</dbReference>
<evidence type="ECO:0000256" key="1">
    <source>
        <dbReference type="ARBA" id="ARBA00023125"/>
    </source>
</evidence>
<protein>
    <recommendedName>
        <fullName evidence="2">HTH cro/C1-type domain-containing protein</fullName>
    </recommendedName>
</protein>
<dbReference type="InterPro" id="IPR050807">
    <property type="entry name" value="TransReg_Diox_bact_type"/>
</dbReference>
<sequence>MKCTIPINRDQYFKIDEKKVKVARAEKGWTITKLSKESGITRKTISEIEKGSKKNIRFSTINQIAKALGKDLEYFCSQTEK</sequence>
<accession>A0A8D3X509</accession>
<name>A0A8D3X509_PRIMW</name>
<dbReference type="SUPFAM" id="SSF47413">
    <property type="entry name" value="lambda repressor-like DNA-binding domains"/>
    <property type="match status" value="1"/>
</dbReference>
<dbReference type="PANTHER" id="PTHR46797">
    <property type="entry name" value="HTH-TYPE TRANSCRIPTIONAL REGULATOR"/>
    <property type="match status" value="1"/>
</dbReference>
<evidence type="ECO:0000313" key="3">
    <source>
        <dbReference type="EMBL" id="AEN91940.1"/>
    </source>
</evidence>
<proteinExistence type="predicted"/>
<dbReference type="GO" id="GO:0005829">
    <property type="term" value="C:cytosol"/>
    <property type="evidence" value="ECO:0007669"/>
    <property type="project" value="TreeGrafter"/>
</dbReference>
<keyword evidence="1" id="KW-0238">DNA-binding</keyword>
<dbReference type="GO" id="GO:0003677">
    <property type="term" value="F:DNA binding"/>
    <property type="evidence" value="ECO:0007669"/>
    <property type="project" value="UniProtKB-KW"/>
</dbReference>
<dbReference type="AlphaFoldDB" id="A0A8D3X509"/>
<dbReference type="Proteomes" id="UP000001283">
    <property type="component" value="Chromosome"/>
</dbReference>
<dbReference type="InterPro" id="IPR001387">
    <property type="entry name" value="Cro/C1-type_HTH"/>
</dbReference>
<dbReference type="InterPro" id="IPR010982">
    <property type="entry name" value="Lambda_DNA-bd_dom_sf"/>
</dbReference>
<gene>
    <name evidence="3" type="ORF">BMWSH_5062</name>
</gene>
<dbReference type="EMBL" id="CP003017">
    <property type="protein sequence ID" value="AEN91940.1"/>
    <property type="molecule type" value="Genomic_DNA"/>
</dbReference>
<dbReference type="Gene3D" id="1.10.260.40">
    <property type="entry name" value="lambda repressor-like DNA-binding domains"/>
    <property type="match status" value="1"/>
</dbReference>
<organism evidence="3 4">
    <name type="scientific">Priestia megaterium (strain WSH-002)</name>
    <name type="common">Bacillus megaterium</name>
    <dbReference type="NCBI Taxonomy" id="1006007"/>
    <lineage>
        <taxon>Bacteria</taxon>
        <taxon>Bacillati</taxon>
        <taxon>Bacillota</taxon>
        <taxon>Bacilli</taxon>
        <taxon>Bacillales</taxon>
        <taxon>Bacillaceae</taxon>
        <taxon>Priestia</taxon>
    </lineage>
</organism>
<evidence type="ECO:0000259" key="2">
    <source>
        <dbReference type="PROSITE" id="PS50943"/>
    </source>
</evidence>
<dbReference type="PANTHER" id="PTHR46797:SF1">
    <property type="entry name" value="METHYLPHOSPHONATE SYNTHASE"/>
    <property type="match status" value="1"/>
</dbReference>
<dbReference type="Pfam" id="PF01381">
    <property type="entry name" value="HTH_3"/>
    <property type="match status" value="1"/>
</dbReference>
<dbReference type="CDD" id="cd00093">
    <property type="entry name" value="HTH_XRE"/>
    <property type="match status" value="1"/>
</dbReference>
<evidence type="ECO:0000313" key="4">
    <source>
        <dbReference type="Proteomes" id="UP000001283"/>
    </source>
</evidence>
<dbReference type="GO" id="GO:0003700">
    <property type="term" value="F:DNA-binding transcription factor activity"/>
    <property type="evidence" value="ECO:0007669"/>
    <property type="project" value="TreeGrafter"/>
</dbReference>
<dbReference type="KEGG" id="bmh:BMWSH_5062"/>
<dbReference type="RefSeq" id="WP_014462019.1">
    <property type="nucleotide sequence ID" value="NC_017138.1"/>
</dbReference>
<reference evidence="3 4" key="1">
    <citation type="journal article" date="2011" name="J. Bacteriol.">
        <title>Complete genome sequence of the industrial strain Bacillus megaterium WSH-002.</title>
        <authorList>
            <person name="Liu L."/>
            <person name="Li Y."/>
            <person name="Zhang J."/>
            <person name="Zou W."/>
            <person name="Zhou Z."/>
            <person name="Liu J."/>
            <person name="Li X."/>
            <person name="Wang L."/>
            <person name="Chen J."/>
        </authorList>
    </citation>
    <scope>NUCLEOTIDE SEQUENCE [LARGE SCALE GENOMIC DNA]</scope>
    <source>
        <strain evidence="3 4">WSH-002</strain>
    </source>
</reference>
<dbReference type="SMART" id="SM00530">
    <property type="entry name" value="HTH_XRE"/>
    <property type="match status" value="1"/>
</dbReference>